<proteinExistence type="predicted"/>
<feature type="transmembrane region" description="Helical" evidence="1">
    <location>
        <begin position="98"/>
        <end position="122"/>
    </location>
</feature>
<evidence type="ECO:0000313" key="2">
    <source>
        <dbReference type="EMBL" id="MCT2582235.1"/>
    </source>
</evidence>
<organism evidence="2 3">
    <name type="scientific">Actinophytocola gossypii</name>
    <dbReference type="NCBI Taxonomy" id="2812003"/>
    <lineage>
        <taxon>Bacteria</taxon>
        <taxon>Bacillati</taxon>
        <taxon>Actinomycetota</taxon>
        <taxon>Actinomycetes</taxon>
        <taxon>Pseudonocardiales</taxon>
        <taxon>Pseudonocardiaceae</taxon>
    </lineage>
</organism>
<dbReference type="Proteomes" id="UP001156441">
    <property type="component" value="Unassembled WGS sequence"/>
</dbReference>
<comment type="caution">
    <text evidence="2">The sequence shown here is derived from an EMBL/GenBank/DDBJ whole genome shotgun (WGS) entry which is preliminary data.</text>
</comment>
<gene>
    <name evidence="2" type="ORF">JT362_03735</name>
</gene>
<feature type="transmembrane region" description="Helical" evidence="1">
    <location>
        <begin position="54"/>
        <end position="77"/>
    </location>
</feature>
<feature type="transmembrane region" description="Helical" evidence="1">
    <location>
        <begin position="134"/>
        <end position="161"/>
    </location>
</feature>
<keyword evidence="3" id="KW-1185">Reference proteome</keyword>
<accession>A0ABT2J406</accession>
<reference evidence="2 3" key="1">
    <citation type="submission" date="2021-02" db="EMBL/GenBank/DDBJ databases">
        <title>Actinophytocola xerophila sp. nov., isolated from soil of cotton cropping field.</title>
        <authorList>
            <person name="Huang R."/>
            <person name="Chen X."/>
            <person name="Ge X."/>
            <person name="Liu W."/>
        </authorList>
    </citation>
    <scope>NUCLEOTIDE SEQUENCE [LARGE SCALE GENOMIC DNA]</scope>
    <source>
        <strain evidence="2 3">S1-96</strain>
    </source>
</reference>
<keyword evidence="1" id="KW-0472">Membrane</keyword>
<sequence length="174" mass="18881">MSNRSRSVDLVAWFAYAGMVVALPTALWRLPLAMGATLGTPDAWREEQSIPGAGAWYLVLLSVMQLAAIGCMLFLTVEPKKVTPRWLPARLRRLVPALVGGAGLAGALVLTLLVTMSIIAWDKVDPFAGTDYDAWAWLCAACYLLAALWPPLLGAASVGYLRRHRHEPSPVLTQ</sequence>
<name>A0ABT2J406_9PSEU</name>
<keyword evidence="1" id="KW-1133">Transmembrane helix</keyword>
<feature type="transmembrane region" description="Helical" evidence="1">
    <location>
        <begin position="12"/>
        <end position="34"/>
    </location>
</feature>
<dbReference type="EMBL" id="JAFFZE010000004">
    <property type="protein sequence ID" value="MCT2582235.1"/>
    <property type="molecule type" value="Genomic_DNA"/>
</dbReference>
<keyword evidence="1" id="KW-0812">Transmembrane</keyword>
<evidence type="ECO:0000313" key="3">
    <source>
        <dbReference type="Proteomes" id="UP001156441"/>
    </source>
</evidence>
<dbReference type="RefSeq" id="WP_260189583.1">
    <property type="nucleotide sequence ID" value="NZ_JAFFZE010000004.1"/>
</dbReference>
<evidence type="ECO:0000256" key="1">
    <source>
        <dbReference type="SAM" id="Phobius"/>
    </source>
</evidence>
<protein>
    <submittedName>
        <fullName evidence="2">Uncharacterized protein</fullName>
    </submittedName>
</protein>